<comment type="caution">
    <text evidence="9">The sequence shown here is derived from an EMBL/GenBank/DDBJ whole genome shotgun (WGS) entry which is preliminary data.</text>
</comment>
<dbReference type="InterPro" id="IPR007221">
    <property type="entry name" value="MreC"/>
</dbReference>
<evidence type="ECO:0000256" key="7">
    <source>
        <dbReference type="SAM" id="Phobius"/>
    </source>
</evidence>
<dbReference type="PANTHER" id="PTHR34138">
    <property type="entry name" value="CELL SHAPE-DETERMINING PROTEIN MREC"/>
    <property type="match status" value="1"/>
</dbReference>
<evidence type="ECO:0000313" key="10">
    <source>
        <dbReference type="Proteomes" id="UP001595772"/>
    </source>
</evidence>
<evidence type="ECO:0000256" key="4">
    <source>
        <dbReference type="ARBA" id="ARBA00032089"/>
    </source>
</evidence>
<accession>A0ABV8GS19</accession>
<dbReference type="PIRSF" id="PIRSF038471">
    <property type="entry name" value="MreC"/>
    <property type="match status" value="1"/>
</dbReference>
<keyword evidence="6" id="KW-0175">Coiled coil</keyword>
<evidence type="ECO:0000259" key="8">
    <source>
        <dbReference type="Pfam" id="PF04085"/>
    </source>
</evidence>
<gene>
    <name evidence="9" type="primary">mreC</name>
    <name evidence="9" type="ORF">ACFOUV_02270</name>
</gene>
<dbReference type="RefSeq" id="WP_379495145.1">
    <property type="nucleotide sequence ID" value="NZ_JBHSAO010000001.1"/>
</dbReference>
<evidence type="ECO:0000256" key="1">
    <source>
        <dbReference type="ARBA" id="ARBA00009369"/>
    </source>
</evidence>
<dbReference type="InterPro" id="IPR055342">
    <property type="entry name" value="MreC_beta-barrel_core"/>
</dbReference>
<dbReference type="EMBL" id="JBHSAO010000001">
    <property type="protein sequence ID" value="MFC4022642.1"/>
    <property type="molecule type" value="Genomic_DNA"/>
</dbReference>
<organism evidence="9 10">
    <name type="scientific">Oceanobacillus longus</name>
    <dbReference type="NCBI Taxonomy" id="930120"/>
    <lineage>
        <taxon>Bacteria</taxon>
        <taxon>Bacillati</taxon>
        <taxon>Bacillota</taxon>
        <taxon>Bacilli</taxon>
        <taxon>Bacillales</taxon>
        <taxon>Bacillaceae</taxon>
        <taxon>Oceanobacillus</taxon>
    </lineage>
</organism>
<sequence>MQFFRNKRLFILLIGFIVLVALIGYSFKDRENLTTVEKFINDTVGWTQNVIHTPVTFVTDIVTNIKDFKNTYDENQLLKEQLSQYKSLIYEVQDIEEENEELRDLLGISESVRDYDPIQATVISRSPERWVEQVTINKGEQDGVRSNMVVITAEGMVGKIQSTSEFTSTVQLLTGFDQYNRISATISREDENDIFGMIEGFDEETNSLLFRIIEESEKDLEEGELVVSSELGGEFPAGLPIGTVKEVVSDQYGLTRIAMIDPAADMYDLRNVIVVDRALAEPIESNDEEEDE</sequence>
<feature type="coiled-coil region" evidence="6">
    <location>
        <begin position="78"/>
        <end position="105"/>
    </location>
</feature>
<keyword evidence="7" id="KW-0472">Membrane</keyword>
<dbReference type="Gene3D" id="2.40.10.340">
    <property type="entry name" value="Rod shape-determining protein MreC, domain 1"/>
    <property type="match status" value="1"/>
</dbReference>
<reference evidence="10" key="1">
    <citation type="journal article" date="2019" name="Int. J. Syst. Evol. Microbiol.">
        <title>The Global Catalogue of Microorganisms (GCM) 10K type strain sequencing project: providing services to taxonomists for standard genome sequencing and annotation.</title>
        <authorList>
            <consortium name="The Broad Institute Genomics Platform"/>
            <consortium name="The Broad Institute Genome Sequencing Center for Infectious Disease"/>
            <person name="Wu L."/>
            <person name="Ma J."/>
        </authorList>
    </citation>
    <scope>NUCLEOTIDE SEQUENCE [LARGE SCALE GENOMIC DNA]</scope>
    <source>
        <strain evidence="10">IBRC-M 10703</strain>
    </source>
</reference>
<feature type="domain" description="Rod shape-determining protein MreC beta-barrel core" evidence="8">
    <location>
        <begin position="122"/>
        <end position="275"/>
    </location>
</feature>
<dbReference type="Proteomes" id="UP001595772">
    <property type="component" value="Unassembled WGS sequence"/>
</dbReference>
<evidence type="ECO:0000256" key="6">
    <source>
        <dbReference type="SAM" id="Coils"/>
    </source>
</evidence>
<dbReference type="NCBIfam" id="TIGR00219">
    <property type="entry name" value="mreC"/>
    <property type="match status" value="1"/>
</dbReference>
<proteinExistence type="inferred from homology"/>
<comment type="similarity">
    <text evidence="1 5">Belongs to the MreC family.</text>
</comment>
<name>A0ABV8GS19_9BACI</name>
<keyword evidence="7" id="KW-1133">Transmembrane helix</keyword>
<evidence type="ECO:0000256" key="2">
    <source>
        <dbReference type="ARBA" id="ARBA00013855"/>
    </source>
</evidence>
<keyword evidence="10" id="KW-1185">Reference proteome</keyword>
<evidence type="ECO:0000256" key="5">
    <source>
        <dbReference type="PIRNR" id="PIRNR038471"/>
    </source>
</evidence>
<dbReference type="InterPro" id="IPR042177">
    <property type="entry name" value="Cell/Rod_1"/>
</dbReference>
<dbReference type="PANTHER" id="PTHR34138:SF1">
    <property type="entry name" value="CELL SHAPE-DETERMINING PROTEIN MREC"/>
    <property type="match status" value="1"/>
</dbReference>
<comment type="function">
    <text evidence="5">Involved in formation and maintenance of cell shape.</text>
</comment>
<feature type="transmembrane region" description="Helical" evidence="7">
    <location>
        <begin position="9"/>
        <end position="27"/>
    </location>
</feature>
<keyword evidence="3 5" id="KW-0133">Cell shape</keyword>
<dbReference type="Pfam" id="PF04085">
    <property type="entry name" value="MreC"/>
    <property type="match status" value="1"/>
</dbReference>
<dbReference type="Gene3D" id="2.40.10.350">
    <property type="entry name" value="Rod shape-determining protein MreC, domain 2"/>
    <property type="match status" value="1"/>
</dbReference>
<evidence type="ECO:0000256" key="3">
    <source>
        <dbReference type="ARBA" id="ARBA00022960"/>
    </source>
</evidence>
<protein>
    <recommendedName>
        <fullName evidence="2 5">Cell shape-determining protein MreC</fullName>
    </recommendedName>
    <alternativeName>
        <fullName evidence="4 5">Cell shape protein MreC</fullName>
    </alternativeName>
</protein>
<dbReference type="InterPro" id="IPR042175">
    <property type="entry name" value="Cell/Rod_MreC_2"/>
</dbReference>
<evidence type="ECO:0000313" key="9">
    <source>
        <dbReference type="EMBL" id="MFC4022642.1"/>
    </source>
</evidence>
<keyword evidence="7" id="KW-0812">Transmembrane</keyword>